<dbReference type="Proteomes" id="UP001320702">
    <property type="component" value="Unassembled WGS sequence"/>
</dbReference>
<accession>A0ABT2KAH4</accession>
<keyword evidence="6" id="KW-0456">Lyase</keyword>
<keyword evidence="4" id="KW-0663">Pyridoxal phosphate</keyword>
<evidence type="ECO:0000313" key="6">
    <source>
        <dbReference type="EMBL" id="MCT4333527.1"/>
    </source>
</evidence>
<gene>
    <name evidence="6" type="ORF">MU516_11700</name>
</gene>
<evidence type="ECO:0000256" key="4">
    <source>
        <dbReference type="ARBA" id="ARBA00022898"/>
    </source>
</evidence>
<dbReference type="Pfam" id="PF01212">
    <property type="entry name" value="Beta_elim_lyase"/>
    <property type="match status" value="1"/>
</dbReference>
<name>A0ABT2KAH4_9RHOB</name>
<comment type="subunit">
    <text evidence="3">Homotetramer.</text>
</comment>
<dbReference type="PANTHER" id="PTHR48097:SF5">
    <property type="entry name" value="LOW SPECIFICITY L-THREONINE ALDOLASE"/>
    <property type="match status" value="1"/>
</dbReference>
<evidence type="ECO:0000259" key="5">
    <source>
        <dbReference type="Pfam" id="PF01212"/>
    </source>
</evidence>
<dbReference type="RefSeq" id="WP_260277395.1">
    <property type="nucleotide sequence ID" value="NZ_JANAVZ010000006.1"/>
</dbReference>
<dbReference type="GO" id="GO:0016829">
    <property type="term" value="F:lyase activity"/>
    <property type="evidence" value="ECO:0007669"/>
    <property type="project" value="UniProtKB-KW"/>
</dbReference>
<evidence type="ECO:0000256" key="1">
    <source>
        <dbReference type="ARBA" id="ARBA00001933"/>
    </source>
</evidence>
<dbReference type="InterPro" id="IPR015422">
    <property type="entry name" value="PyrdxlP-dep_Trfase_small"/>
</dbReference>
<protein>
    <submittedName>
        <fullName evidence="6">Beta-eliminating lyase-related protein</fullName>
    </submittedName>
</protein>
<dbReference type="InterPro" id="IPR001597">
    <property type="entry name" value="ArAA_b-elim_lyase/Thr_aldolase"/>
</dbReference>
<evidence type="ECO:0000313" key="7">
    <source>
        <dbReference type="Proteomes" id="UP001320702"/>
    </source>
</evidence>
<dbReference type="Gene3D" id="3.40.640.10">
    <property type="entry name" value="Type I PLP-dependent aspartate aminotransferase-like (Major domain)"/>
    <property type="match status" value="1"/>
</dbReference>
<sequence length="349" mass="36212">MNFASDNAYGAHPAVVRALAECNDGAMMGYGDDPVTARAEAALRDLLQAPDAVIRFVATGTAANALVCAQLCPAGGRIYCHEDAHIETSECGAPEFFTHGGKLVTLPGEGGKIAPHVLADALRIGAGGGLNGGRNAMVSITNATEWGTVYSIDDVAALAETAHRAGLPLHMDGARFANAVAALEGSAADLTWRAGVDVLCLGGTKNGAMAAEAVVFFDPALAEGFDYRRKQSGHVFSKQRFLSAQMLALAEDGLWLDLARHANGLAARLAEGVLEAGGSLLVPVQSNAVFATIPAAAHGRAQEAGAIYHLWPDKSAEGLDPVPIRLVTSWNTPHADIERFLAALAGQQT</sequence>
<dbReference type="InterPro" id="IPR015421">
    <property type="entry name" value="PyrdxlP-dep_Trfase_major"/>
</dbReference>
<feature type="domain" description="Aromatic amino acid beta-eliminating lyase/threonine aldolase" evidence="5">
    <location>
        <begin position="3"/>
        <end position="293"/>
    </location>
</feature>
<dbReference type="Gene3D" id="3.90.1150.10">
    <property type="entry name" value="Aspartate Aminotransferase, domain 1"/>
    <property type="match status" value="1"/>
</dbReference>
<organism evidence="6 7">
    <name type="scientific">Paracoccus maritimus</name>
    <dbReference type="NCBI Taxonomy" id="2933292"/>
    <lineage>
        <taxon>Bacteria</taxon>
        <taxon>Pseudomonadati</taxon>
        <taxon>Pseudomonadota</taxon>
        <taxon>Alphaproteobacteria</taxon>
        <taxon>Rhodobacterales</taxon>
        <taxon>Paracoccaceae</taxon>
        <taxon>Paracoccus</taxon>
    </lineage>
</organism>
<comment type="similarity">
    <text evidence="2">Belongs to the threonine aldolase family.</text>
</comment>
<proteinExistence type="inferred from homology"/>
<comment type="caution">
    <text evidence="6">The sequence shown here is derived from an EMBL/GenBank/DDBJ whole genome shotgun (WGS) entry which is preliminary data.</text>
</comment>
<dbReference type="PANTHER" id="PTHR48097">
    <property type="entry name" value="L-THREONINE ALDOLASE-RELATED"/>
    <property type="match status" value="1"/>
</dbReference>
<comment type="cofactor">
    <cofactor evidence="1">
        <name>pyridoxal 5'-phosphate</name>
        <dbReference type="ChEBI" id="CHEBI:597326"/>
    </cofactor>
</comment>
<dbReference type="SUPFAM" id="SSF53383">
    <property type="entry name" value="PLP-dependent transferases"/>
    <property type="match status" value="1"/>
</dbReference>
<reference evidence="6 7" key="1">
    <citation type="submission" date="2022-04" db="EMBL/GenBank/DDBJ databases">
        <title>Paracoccus sp. YLB-12 draft genome sequence.</title>
        <authorList>
            <person name="Yu L."/>
        </authorList>
    </citation>
    <scope>NUCLEOTIDE SEQUENCE [LARGE SCALE GENOMIC DNA]</scope>
    <source>
        <strain evidence="6 7">YLB-12</strain>
    </source>
</reference>
<dbReference type="EMBL" id="JANAVZ010000006">
    <property type="protein sequence ID" value="MCT4333527.1"/>
    <property type="molecule type" value="Genomic_DNA"/>
</dbReference>
<evidence type="ECO:0000256" key="3">
    <source>
        <dbReference type="ARBA" id="ARBA00011881"/>
    </source>
</evidence>
<evidence type="ECO:0000256" key="2">
    <source>
        <dbReference type="ARBA" id="ARBA00006966"/>
    </source>
</evidence>
<dbReference type="InterPro" id="IPR015424">
    <property type="entry name" value="PyrdxlP-dep_Trfase"/>
</dbReference>
<keyword evidence="7" id="KW-1185">Reference proteome</keyword>